<dbReference type="EMBL" id="JAGSOH010000084">
    <property type="protein sequence ID" value="MBR7829404.1"/>
    <property type="molecule type" value="Genomic_DNA"/>
</dbReference>
<evidence type="ECO:0000256" key="3">
    <source>
        <dbReference type="SAM" id="Phobius"/>
    </source>
</evidence>
<feature type="region of interest" description="Disordered" evidence="2">
    <location>
        <begin position="727"/>
        <end position="748"/>
    </location>
</feature>
<dbReference type="Pfam" id="PF12951">
    <property type="entry name" value="PATR"/>
    <property type="match status" value="2"/>
</dbReference>
<name>A0A941EHW0_9ACTN</name>
<protein>
    <submittedName>
        <fullName evidence="5">Autotransporter-associated beta strand repeat-containing protein</fullName>
    </submittedName>
</protein>
<feature type="compositionally biased region" description="Basic residues" evidence="2">
    <location>
        <begin position="727"/>
        <end position="740"/>
    </location>
</feature>
<dbReference type="RefSeq" id="WP_212520537.1">
    <property type="nucleotide sequence ID" value="NZ_JAGSOH010000084.1"/>
</dbReference>
<sequence length="748" mass="74839">MPRRLHLTSAFLLTLSGAALLPAQSAEAAGATDVTAAVLAGSNVTLSGPSIIDLPSGTTTYNGVFSGMGTLTIAGSGTLVLTKDSDFTLPSADRRQSVTTSGGNWPYPIVSNPDQPAVIVERGATLQYGTGGQAGIIGDYPYTSISGLMLNHDNIEVDGTLDLDISGREFNLGTITGSGTISQPKNMWGTLDLADDIPFAGTIADGTGFNFGSAAFRLSLPSAASVHNDGSAIISARNYTLTLPEDFYEDQYGSDINFHTWQAGLIEMTGVDHYIDTSLDTASIAHTSNFRGINIEGANVQWGDGTTDRFFLPATPSDSYINIHKNGSLTFDYDGPVTLDTPISGGVYHASLSTPANASIALAPTSGNAVTFAVPMNYHGDTTIGRGATLLLGTGTAGGDSSLLTSASNDHITDNGTLTVRNTSTAITLANISGSGGLTQSGLATTTLSRTTDYTGPTTISSGTLAVGPGASGIGSSSGVSLTGTRAVLEIAAAGQSVKQLSGVAGSTVALGGNTLSIGTSGATTYAGSITGTSGGVTTTGSGTLTLTGHASTPTGTWHVQQGTLAIGASGSLSIGSLIQSAGSTLAIAAGTSTPVTVAGAIQLGGSLKVTSLPPVATGGKIVLIHETGTQAVSGAFTGLPQGAKLLVEGHQYTIDYAGGSGHDVVLAAGAAASPSTAGGSSSGVNAADSGGGTSGSGGSSVFEFVGAVVAAAAVALGGWLFFKRGKNQARRGSRRRRERRPRDPRQV</sequence>
<dbReference type="InterPro" id="IPR013425">
    <property type="entry name" value="Autotrns_rpt"/>
</dbReference>
<keyword evidence="6" id="KW-1185">Reference proteome</keyword>
<dbReference type="Proteomes" id="UP000676325">
    <property type="component" value="Unassembled WGS sequence"/>
</dbReference>
<evidence type="ECO:0000256" key="4">
    <source>
        <dbReference type="SAM" id="SignalP"/>
    </source>
</evidence>
<keyword evidence="3" id="KW-0812">Transmembrane</keyword>
<evidence type="ECO:0000256" key="2">
    <source>
        <dbReference type="SAM" id="MobiDB-lite"/>
    </source>
</evidence>
<keyword evidence="3" id="KW-1133">Transmembrane helix</keyword>
<keyword evidence="1 4" id="KW-0732">Signal</keyword>
<evidence type="ECO:0000256" key="1">
    <source>
        <dbReference type="ARBA" id="ARBA00022729"/>
    </source>
</evidence>
<gene>
    <name evidence="5" type="ORF">KDK95_24065</name>
</gene>
<feature type="transmembrane region" description="Helical" evidence="3">
    <location>
        <begin position="705"/>
        <end position="723"/>
    </location>
</feature>
<dbReference type="NCBIfam" id="TIGR02601">
    <property type="entry name" value="autotrns_rpt"/>
    <property type="match status" value="1"/>
</dbReference>
<evidence type="ECO:0000313" key="6">
    <source>
        <dbReference type="Proteomes" id="UP000676325"/>
    </source>
</evidence>
<dbReference type="AlphaFoldDB" id="A0A941EHW0"/>
<evidence type="ECO:0000313" key="5">
    <source>
        <dbReference type="EMBL" id="MBR7829404.1"/>
    </source>
</evidence>
<keyword evidence="3" id="KW-0472">Membrane</keyword>
<comment type="caution">
    <text evidence="5">The sequence shown here is derived from an EMBL/GenBank/DDBJ whole genome shotgun (WGS) entry which is preliminary data.</text>
</comment>
<accession>A0A941EHW0</accession>
<organism evidence="5 6">
    <name type="scientific">Actinospica acidithermotolerans</name>
    <dbReference type="NCBI Taxonomy" id="2828514"/>
    <lineage>
        <taxon>Bacteria</taxon>
        <taxon>Bacillati</taxon>
        <taxon>Actinomycetota</taxon>
        <taxon>Actinomycetes</taxon>
        <taxon>Catenulisporales</taxon>
        <taxon>Actinospicaceae</taxon>
        <taxon>Actinospica</taxon>
    </lineage>
</organism>
<feature type="signal peptide" evidence="4">
    <location>
        <begin position="1"/>
        <end position="28"/>
    </location>
</feature>
<reference evidence="5" key="1">
    <citation type="submission" date="2021-04" db="EMBL/GenBank/DDBJ databases">
        <title>Genome based classification of Actinospica acidithermotolerans sp. nov., an actinobacterium isolated from an Indonesian hot spring.</title>
        <authorList>
            <person name="Kusuma A.B."/>
            <person name="Putra K.E."/>
            <person name="Nafisah S."/>
            <person name="Loh J."/>
            <person name="Nouioui I."/>
            <person name="Goodfellow M."/>
        </authorList>
    </citation>
    <scope>NUCLEOTIDE SEQUENCE</scope>
    <source>
        <strain evidence="5">MGRD01-02</strain>
    </source>
</reference>
<feature type="chain" id="PRO_5036886545" evidence="4">
    <location>
        <begin position="29"/>
        <end position="748"/>
    </location>
</feature>
<proteinExistence type="predicted"/>